<name>A0AAW7ZCL1_9FIRM</name>
<accession>A0AAW7ZCL1</accession>
<sequence length="440" mass="47660">MDRVTNWKEFGLKFSADKFKQVGWEGFLEETNALFEGGAAKLSQSAAGLWSTIKGGIGTAFQNSGVGALEKLKPQLERFGKWLESGGFKSLEDVATNFITKIVNGFIWLVDQGKILIPVIDKIKKVVVPVFEVISEFITTNKDAIPIIKGIVAALLLIGGAIGIISIITSIGTGLAFLLSPLGLITVAVGILYAAWTNNWGGMRDKVMTIWEQIKVAGIIIFGFLLAFWTSWGDRVLGFFSTLWDIIKIVVVGALEIIGNVIAFGLNLITGNWQKAWYNIKSIAETAWNVISGIFDSITSFFSGKKTIDVKVNRDFNDRTRQLADDLKYSEKAGRIPQFATGTNFAPGGAALVGEEGPELVNLPRGSQVLPANKTKEILSSSGSINAQSGAKKVQINNLFGSVTVKNEADEDRLVRKTIKAIKKLIDEELDTGGGVLAID</sequence>
<evidence type="ECO:0000313" key="2">
    <source>
        <dbReference type="EMBL" id="MDO7787122.1"/>
    </source>
</evidence>
<keyword evidence="1" id="KW-1133">Transmembrane helix</keyword>
<keyword evidence="3" id="KW-1185">Reference proteome</keyword>
<protein>
    <recommendedName>
        <fullName evidence="4">Phage tail tape measure protein</fullName>
    </recommendedName>
</protein>
<feature type="transmembrane region" description="Helical" evidence="1">
    <location>
        <begin position="216"/>
        <end position="234"/>
    </location>
</feature>
<dbReference type="Proteomes" id="UP001172911">
    <property type="component" value="Unassembled WGS sequence"/>
</dbReference>
<evidence type="ECO:0000313" key="3">
    <source>
        <dbReference type="Proteomes" id="UP001172911"/>
    </source>
</evidence>
<reference evidence="2" key="1">
    <citation type="journal article" date="2023" name="J. Hazard. Mater.">
        <title>Anaerobic biodegradation of pyrene and benzo[a]pyrene by a new sulfate-reducing Desulforamulus aquiferis strain DSA.</title>
        <authorList>
            <person name="Zhang Z."/>
            <person name="Sun J."/>
            <person name="Gong X."/>
            <person name="Wang C."/>
            <person name="Wang H."/>
        </authorList>
    </citation>
    <scope>NUCLEOTIDE SEQUENCE</scope>
    <source>
        <strain evidence="2">DSA</strain>
    </source>
</reference>
<proteinExistence type="predicted"/>
<gene>
    <name evidence="2" type="ORF">P6N53_07820</name>
</gene>
<dbReference type="AlphaFoldDB" id="A0AAW7ZCL1"/>
<feature type="transmembrane region" description="Helical" evidence="1">
    <location>
        <begin position="147"/>
        <end position="168"/>
    </location>
</feature>
<reference evidence="2" key="2">
    <citation type="submission" date="2023-03" db="EMBL/GenBank/DDBJ databases">
        <authorList>
            <person name="Zhang Z."/>
        </authorList>
    </citation>
    <scope>NUCLEOTIDE SEQUENCE</scope>
    <source>
        <strain evidence="2">DSA</strain>
    </source>
</reference>
<dbReference type="EMBL" id="JARPTC010000010">
    <property type="protein sequence ID" value="MDO7787122.1"/>
    <property type="molecule type" value="Genomic_DNA"/>
</dbReference>
<keyword evidence="1" id="KW-0472">Membrane</keyword>
<evidence type="ECO:0008006" key="4">
    <source>
        <dbReference type="Google" id="ProtNLM"/>
    </source>
</evidence>
<evidence type="ECO:0000256" key="1">
    <source>
        <dbReference type="SAM" id="Phobius"/>
    </source>
</evidence>
<feature type="transmembrane region" description="Helical" evidence="1">
    <location>
        <begin position="246"/>
        <end position="269"/>
    </location>
</feature>
<comment type="caution">
    <text evidence="2">The sequence shown here is derived from an EMBL/GenBank/DDBJ whole genome shotgun (WGS) entry which is preliminary data.</text>
</comment>
<organism evidence="2 3">
    <name type="scientific">Desulforamulus aquiferis</name>
    <dbReference type="NCBI Taxonomy" id="1397668"/>
    <lineage>
        <taxon>Bacteria</taxon>
        <taxon>Bacillati</taxon>
        <taxon>Bacillota</taxon>
        <taxon>Clostridia</taxon>
        <taxon>Eubacteriales</taxon>
        <taxon>Peptococcaceae</taxon>
        <taxon>Desulforamulus</taxon>
    </lineage>
</organism>
<keyword evidence="1" id="KW-0812">Transmembrane</keyword>
<feature type="transmembrane region" description="Helical" evidence="1">
    <location>
        <begin position="174"/>
        <end position="196"/>
    </location>
</feature>